<dbReference type="Pfam" id="PF01743">
    <property type="entry name" value="PolyA_pol"/>
    <property type="match status" value="1"/>
</dbReference>
<dbReference type="Gene3D" id="3.30.460.10">
    <property type="entry name" value="Beta Polymerase, domain 2"/>
    <property type="match status" value="1"/>
</dbReference>
<dbReference type="InterPro" id="IPR046342">
    <property type="entry name" value="CBS_dom_sf"/>
</dbReference>
<evidence type="ECO:0000313" key="14">
    <source>
        <dbReference type="EMBL" id="TRO83802.1"/>
    </source>
</evidence>
<reference evidence="14 15" key="1">
    <citation type="submission" date="2019-07" db="EMBL/GenBank/DDBJ databases">
        <title>Insights of Desulfuromonas acetexigens electromicrobiology.</title>
        <authorList>
            <person name="Katuri K."/>
            <person name="Sapireddy V."/>
            <person name="Shaw D.R."/>
            <person name="Saikaly P."/>
        </authorList>
    </citation>
    <scope>NUCLEOTIDE SEQUENCE [LARGE SCALE GENOMIC DNA]</scope>
    <source>
        <strain evidence="14 15">2873</strain>
    </source>
</reference>
<evidence type="ECO:0000256" key="2">
    <source>
        <dbReference type="ARBA" id="ARBA00007265"/>
    </source>
</evidence>
<dbReference type="InterPro" id="IPR038763">
    <property type="entry name" value="DHH_sf"/>
</dbReference>
<evidence type="ECO:0000256" key="11">
    <source>
        <dbReference type="PROSITE-ProRule" id="PRU00703"/>
    </source>
</evidence>
<comment type="cofactor">
    <cofactor evidence="1">
        <name>Mg(2+)</name>
        <dbReference type="ChEBI" id="CHEBI:18420"/>
    </cofactor>
</comment>
<dbReference type="Gene3D" id="1.10.3090.10">
    <property type="entry name" value="cca-adding enzyme, domain 2"/>
    <property type="match status" value="1"/>
</dbReference>
<keyword evidence="4 12" id="KW-0808">Transferase</keyword>
<dbReference type="InterPro" id="IPR052390">
    <property type="entry name" value="tRNA_nt/polyA_polymerase"/>
</dbReference>
<comment type="similarity">
    <text evidence="2 12">Belongs to the tRNA nucleotidyltransferase/poly(A) polymerase family.</text>
</comment>
<dbReference type="Pfam" id="PF00571">
    <property type="entry name" value="CBS"/>
    <property type="match status" value="2"/>
</dbReference>
<dbReference type="InterPro" id="IPR000644">
    <property type="entry name" value="CBS_dom"/>
</dbReference>
<dbReference type="InterPro" id="IPR003156">
    <property type="entry name" value="DHHA1_dom"/>
</dbReference>
<evidence type="ECO:0000256" key="10">
    <source>
        <dbReference type="ARBA" id="ARBA00022884"/>
    </source>
</evidence>
<dbReference type="InterPro" id="IPR001667">
    <property type="entry name" value="DDH_dom"/>
</dbReference>
<dbReference type="EMBL" id="VJVV01000001">
    <property type="protein sequence ID" value="TRO83802.1"/>
    <property type="molecule type" value="Genomic_DNA"/>
</dbReference>
<protein>
    <submittedName>
        <fullName evidence="14">CBS domain-containing protein</fullName>
    </submittedName>
</protein>
<dbReference type="InterPro" id="IPR043519">
    <property type="entry name" value="NT_sf"/>
</dbReference>
<evidence type="ECO:0000256" key="7">
    <source>
        <dbReference type="ARBA" id="ARBA00022723"/>
    </source>
</evidence>
<keyword evidence="8" id="KW-0547">Nucleotide-binding</keyword>
<dbReference type="SUPFAM" id="SSF81301">
    <property type="entry name" value="Nucleotidyltransferase"/>
    <property type="match status" value="1"/>
</dbReference>
<dbReference type="SUPFAM" id="SSF81891">
    <property type="entry name" value="Poly A polymerase C-terminal region-like"/>
    <property type="match status" value="1"/>
</dbReference>
<keyword evidence="5" id="KW-0819">tRNA processing</keyword>
<feature type="domain" description="CBS" evidence="13">
    <location>
        <begin position="378"/>
        <end position="433"/>
    </location>
</feature>
<dbReference type="GO" id="GO:0000049">
    <property type="term" value="F:tRNA binding"/>
    <property type="evidence" value="ECO:0007669"/>
    <property type="project" value="UniProtKB-KW"/>
</dbReference>
<dbReference type="SMART" id="SM00116">
    <property type="entry name" value="CBS"/>
    <property type="match status" value="2"/>
</dbReference>
<dbReference type="SUPFAM" id="SSF54631">
    <property type="entry name" value="CBS-domain pair"/>
    <property type="match status" value="1"/>
</dbReference>
<keyword evidence="11" id="KW-0129">CBS domain</keyword>
<evidence type="ECO:0000259" key="13">
    <source>
        <dbReference type="PROSITE" id="PS51371"/>
    </source>
</evidence>
<keyword evidence="9" id="KW-0460">Magnesium</keyword>
<feature type="domain" description="CBS" evidence="13">
    <location>
        <begin position="315"/>
        <end position="371"/>
    </location>
</feature>
<dbReference type="Gene3D" id="3.90.1640.10">
    <property type="entry name" value="inorganic pyrophosphatase (n-terminal core)"/>
    <property type="match status" value="1"/>
</dbReference>
<gene>
    <name evidence="14" type="ORF">FL622_01055</name>
</gene>
<dbReference type="Pfam" id="PF01368">
    <property type="entry name" value="DHH"/>
    <property type="match status" value="1"/>
</dbReference>
<dbReference type="RefSeq" id="WP_092052537.1">
    <property type="nucleotide sequence ID" value="NZ_FOJJ01000001.1"/>
</dbReference>
<name>A0A550JKU8_9BACT</name>
<dbReference type="GO" id="GO:0000166">
    <property type="term" value="F:nucleotide binding"/>
    <property type="evidence" value="ECO:0007669"/>
    <property type="project" value="UniProtKB-KW"/>
</dbReference>
<evidence type="ECO:0000256" key="9">
    <source>
        <dbReference type="ARBA" id="ARBA00022842"/>
    </source>
</evidence>
<comment type="caution">
    <text evidence="14">The sequence shown here is derived from an EMBL/GenBank/DDBJ whole genome shotgun (WGS) entry which is preliminary data.</text>
</comment>
<dbReference type="PANTHER" id="PTHR47788">
    <property type="entry name" value="POLYA POLYMERASE"/>
    <property type="match status" value="1"/>
</dbReference>
<dbReference type="Pfam" id="PF02272">
    <property type="entry name" value="DHHA1"/>
    <property type="match status" value="1"/>
</dbReference>
<dbReference type="PANTHER" id="PTHR47788:SF1">
    <property type="entry name" value="A-ADDING TRNA NUCLEOTIDYLTRANSFERASE"/>
    <property type="match status" value="1"/>
</dbReference>
<dbReference type="Proteomes" id="UP000317155">
    <property type="component" value="Unassembled WGS sequence"/>
</dbReference>
<dbReference type="CDD" id="cd05398">
    <property type="entry name" value="NT_ClassII-CCAase"/>
    <property type="match status" value="1"/>
</dbReference>
<sequence length="886" mass="99628">MDVITTHINSDFDCLGAMVAAKRLYPEAEMVFAGAQERSLRDFFLKSAFYAHSFKRIRDIDLDAVTRLILVDVRQAERIGPFATVARRPGVELHIYDHHPLGEGDLRGALEHVEPVGATVTVLTHLFMERGIVPTPEEATLMMLGLYEDTGSLLFASTTVRDFQAAAYLREHGANLNLVADFLQQDLTTEQVSLLNELINTSTVLNISGIDVTLAHASVDRYVGDLAVLAHKLRDMENLAALIVAVRMEERIFVVGRSRLPEVPMGAVLAEFGGGGHAFAASATVRDLTLIQLLERLPTVLKRHVNPRWQARHLMSAPVKSIPSSADIGEVRRILTRYGFSALPVVADDGAVVGIITRQVAEKAAHHHLAEVSVREYMTGEFRTVTPDTPVEHLKELIVGENQRFVPVLEEGRMIGAITRTDLLRHLVSGVRSAPLVQQEAEPATHRGGLKARQVERLFRELLSPELQQILKDCGAVGEALDMPVYAVGGFVRDLLLRQENLDVDLVVEGNGIAFAEEFARRHPCRVRSHHKFGTAILIFPDGGKIDIASARMEYYLEPGALPTVEHSSIKLDLYRRDFTINTLAIALNGKRHGELLDFFGGQRDLREKVLRVLHNLSFVEDPTRVFRAIRFEQRLGFHLGAHTESLLKSAIQMGFMSRVSGARLFNELTIIFKEANPLPAVFRLAELGLLPCIHSALTLGERKRRLFEAASQAVLWYEFQHPKKVLQRWEVYFLCLISDLDYRAVPTIARRLDVPARFRELLRAQRGQAHRVIRQLARRLGRDQEPRPSELHRMLSGFSDEVLLYILARLSDERARQWVAHYITHLRHTSIHLDGHALKEMGFPPGPLYKKILSLLLAERLDGRIHSLEDEIALVQRRFGRPGAR</sequence>
<evidence type="ECO:0000256" key="12">
    <source>
        <dbReference type="RuleBase" id="RU003953"/>
    </source>
</evidence>
<dbReference type="PROSITE" id="PS51371">
    <property type="entry name" value="CBS"/>
    <property type="match status" value="2"/>
</dbReference>
<dbReference type="OrthoDB" id="9805698at2"/>
<keyword evidence="3" id="KW-0820">tRNA-binding</keyword>
<keyword evidence="7" id="KW-0479">Metal-binding</keyword>
<organism evidence="14 15">
    <name type="scientific">Trichloromonas acetexigens</name>
    <dbReference type="NCBI Taxonomy" id="38815"/>
    <lineage>
        <taxon>Bacteria</taxon>
        <taxon>Pseudomonadati</taxon>
        <taxon>Thermodesulfobacteriota</taxon>
        <taxon>Desulfuromonadia</taxon>
        <taxon>Desulfuromonadales</taxon>
        <taxon>Trichloromonadaceae</taxon>
        <taxon>Trichloromonas</taxon>
    </lineage>
</organism>
<dbReference type="GO" id="GO:0046872">
    <property type="term" value="F:metal ion binding"/>
    <property type="evidence" value="ECO:0007669"/>
    <property type="project" value="UniProtKB-KW"/>
</dbReference>
<dbReference type="Gene3D" id="3.10.580.10">
    <property type="entry name" value="CBS-domain"/>
    <property type="match status" value="1"/>
</dbReference>
<evidence type="ECO:0000256" key="3">
    <source>
        <dbReference type="ARBA" id="ARBA00022555"/>
    </source>
</evidence>
<keyword evidence="10 12" id="KW-0694">RNA-binding</keyword>
<proteinExistence type="inferred from homology"/>
<evidence type="ECO:0000256" key="1">
    <source>
        <dbReference type="ARBA" id="ARBA00001946"/>
    </source>
</evidence>
<accession>A0A550JKU8</accession>
<dbReference type="GO" id="GO:0008033">
    <property type="term" value="P:tRNA processing"/>
    <property type="evidence" value="ECO:0007669"/>
    <property type="project" value="UniProtKB-KW"/>
</dbReference>
<evidence type="ECO:0000256" key="6">
    <source>
        <dbReference type="ARBA" id="ARBA00022695"/>
    </source>
</evidence>
<dbReference type="InterPro" id="IPR002646">
    <property type="entry name" value="PolA_pol_head_dom"/>
</dbReference>
<evidence type="ECO:0000256" key="5">
    <source>
        <dbReference type="ARBA" id="ARBA00022694"/>
    </source>
</evidence>
<keyword evidence="6" id="KW-0548">Nucleotidyltransferase</keyword>
<evidence type="ECO:0000256" key="4">
    <source>
        <dbReference type="ARBA" id="ARBA00022679"/>
    </source>
</evidence>
<keyword evidence="15" id="KW-1185">Reference proteome</keyword>
<dbReference type="GO" id="GO:0016779">
    <property type="term" value="F:nucleotidyltransferase activity"/>
    <property type="evidence" value="ECO:0007669"/>
    <property type="project" value="UniProtKB-KW"/>
</dbReference>
<evidence type="ECO:0000313" key="15">
    <source>
        <dbReference type="Proteomes" id="UP000317155"/>
    </source>
</evidence>
<dbReference type="AlphaFoldDB" id="A0A550JKU8"/>
<dbReference type="SUPFAM" id="SSF64182">
    <property type="entry name" value="DHH phosphoesterases"/>
    <property type="match status" value="1"/>
</dbReference>
<dbReference type="Gene3D" id="3.10.310.30">
    <property type="match status" value="1"/>
</dbReference>
<evidence type="ECO:0000256" key="8">
    <source>
        <dbReference type="ARBA" id="ARBA00022741"/>
    </source>
</evidence>